<sequence>MMTTMSSREFNRDVSAAKRAARHGPVTITEHGRRAHVLLTADEYDQLSGRSDLVGDALVIHDDDLDLDLPHRSQRSLRVPEL</sequence>
<comment type="caution">
    <text evidence="4">The sequence shown here is derived from an EMBL/GenBank/DDBJ whole genome shotgun (WGS) entry which is preliminary data.</text>
</comment>
<accession>A0A5C4X4A3</accession>
<protein>
    <recommendedName>
        <fullName evidence="2">Antitoxin</fullName>
    </recommendedName>
</protein>
<dbReference type="Proteomes" id="UP000314223">
    <property type="component" value="Unassembled WGS sequence"/>
</dbReference>
<dbReference type="Gene3D" id="3.40.1620.10">
    <property type="entry name" value="YefM-like domain"/>
    <property type="match status" value="1"/>
</dbReference>
<comment type="similarity">
    <text evidence="1 2">Belongs to the phD/YefM antitoxin family.</text>
</comment>
<dbReference type="SUPFAM" id="SSF143120">
    <property type="entry name" value="YefM-like"/>
    <property type="match status" value="1"/>
</dbReference>
<dbReference type="EMBL" id="VDMQ01000002">
    <property type="protein sequence ID" value="TNM56740.1"/>
    <property type="molecule type" value="Genomic_DNA"/>
</dbReference>
<dbReference type="InterPro" id="IPR006442">
    <property type="entry name" value="Antitoxin_Phd/YefM"/>
</dbReference>
<dbReference type="NCBIfam" id="TIGR01552">
    <property type="entry name" value="phd_fam"/>
    <property type="match status" value="1"/>
</dbReference>
<evidence type="ECO:0000256" key="2">
    <source>
        <dbReference type="RuleBase" id="RU362080"/>
    </source>
</evidence>
<evidence type="ECO:0000313" key="5">
    <source>
        <dbReference type="Proteomes" id="UP000314223"/>
    </source>
</evidence>
<evidence type="ECO:0000256" key="1">
    <source>
        <dbReference type="ARBA" id="ARBA00009981"/>
    </source>
</evidence>
<dbReference type="InterPro" id="IPR036165">
    <property type="entry name" value="YefM-like_sf"/>
</dbReference>
<dbReference type="Pfam" id="PF02604">
    <property type="entry name" value="PhdYeFM_antitox"/>
    <property type="match status" value="1"/>
</dbReference>
<comment type="function">
    <text evidence="2">Antitoxin component of a type II toxin-antitoxin (TA) system.</text>
</comment>
<evidence type="ECO:0000256" key="3">
    <source>
        <dbReference type="SAM" id="MobiDB-lite"/>
    </source>
</evidence>
<proteinExistence type="inferred from homology"/>
<evidence type="ECO:0000313" key="4">
    <source>
        <dbReference type="EMBL" id="TNM56740.1"/>
    </source>
</evidence>
<reference evidence="4 5" key="1">
    <citation type="submission" date="2019-06" db="EMBL/GenBank/DDBJ databases">
        <authorList>
            <person name="Mardanova A.M."/>
            <person name="Pudova D.S."/>
            <person name="Shagimardanova E.I."/>
            <person name="Gogoleva N.E."/>
            <person name="Lutfullin M.T."/>
            <person name="Hadieva G.F."/>
            <person name="Sharipova M.R."/>
        </authorList>
    </citation>
    <scope>NUCLEOTIDE SEQUENCE [LARGE SCALE GENOMIC DNA]</scope>
    <source>
        <strain evidence="4 5">MG-1</strain>
    </source>
</reference>
<gene>
    <name evidence="4" type="ORF">FHQ09_03920</name>
</gene>
<dbReference type="AlphaFoldDB" id="A0A5C4X4A3"/>
<organism evidence="4 5">
    <name type="scientific">Brevibacterium sediminis</name>
    <dbReference type="NCBI Taxonomy" id="1857024"/>
    <lineage>
        <taxon>Bacteria</taxon>
        <taxon>Bacillati</taxon>
        <taxon>Actinomycetota</taxon>
        <taxon>Actinomycetes</taxon>
        <taxon>Micrococcales</taxon>
        <taxon>Brevibacteriaceae</taxon>
        <taxon>Brevibacterium</taxon>
    </lineage>
</organism>
<name>A0A5C4X4A3_9MICO</name>
<feature type="region of interest" description="Disordered" evidence="3">
    <location>
        <begin position="1"/>
        <end position="26"/>
    </location>
</feature>